<gene>
    <name evidence="3" type="ORF">B0H63DRAFT_539064</name>
</gene>
<proteinExistence type="predicted"/>
<dbReference type="EMBL" id="JAULSW010000002">
    <property type="protein sequence ID" value="KAK3390652.1"/>
    <property type="molecule type" value="Genomic_DNA"/>
</dbReference>
<evidence type="ECO:0000259" key="2">
    <source>
        <dbReference type="Pfam" id="PF26061"/>
    </source>
</evidence>
<keyword evidence="1" id="KW-0732">Signal</keyword>
<feature type="chain" id="PRO_5041957825" description="DUF8021 domain-containing protein" evidence="1">
    <location>
        <begin position="20"/>
        <end position="281"/>
    </location>
</feature>
<dbReference type="InterPro" id="IPR058334">
    <property type="entry name" value="DUF8021"/>
</dbReference>
<feature type="signal peptide" evidence="1">
    <location>
        <begin position="1"/>
        <end position="19"/>
    </location>
</feature>
<reference evidence="3" key="2">
    <citation type="submission" date="2023-06" db="EMBL/GenBank/DDBJ databases">
        <authorList>
            <consortium name="Lawrence Berkeley National Laboratory"/>
            <person name="Haridas S."/>
            <person name="Hensen N."/>
            <person name="Bonometti L."/>
            <person name="Westerberg I."/>
            <person name="Brannstrom I.O."/>
            <person name="Guillou S."/>
            <person name="Cros-Aarteil S."/>
            <person name="Calhoun S."/>
            <person name="Kuo A."/>
            <person name="Mondo S."/>
            <person name="Pangilinan J."/>
            <person name="Riley R."/>
            <person name="LaButti K."/>
            <person name="Andreopoulos B."/>
            <person name="Lipzen A."/>
            <person name="Chen C."/>
            <person name="Yanf M."/>
            <person name="Daum C."/>
            <person name="Ng V."/>
            <person name="Clum A."/>
            <person name="Steindorff A."/>
            <person name="Ohm R."/>
            <person name="Martin F."/>
            <person name="Silar P."/>
            <person name="Natvig D."/>
            <person name="Lalanne C."/>
            <person name="Gautier V."/>
            <person name="Ament-velasquez S.L."/>
            <person name="Kruys A."/>
            <person name="Hutchinson M.I."/>
            <person name="Powell A.J."/>
            <person name="Barry K."/>
            <person name="Miller A.N."/>
            <person name="Grigoriev I.V."/>
            <person name="Debuchy R."/>
            <person name="Gladieux P."/>
            <person name="Thoren M.H."/>
            <person name="Johannesson H."/>
        </authorList>
    </citation>
    <scope>NUCLEOTIDE SEQUENCE</scope>
    <source>
        <strain evidence="3">CBS 232.78</strain>
    </source>
</reference>
<evidence type="ECO:0000313" key="3">
    <source>
        <dbReference type="EMBL" id="KAK3390652.1"/>
    </source>
</evidence>
<dbReference type="AlphaFoldDB" id="A0AAE0U4M2"/>
<reference evidence="3" key="1">
    <citation type="journal article" date="2023" name="Mol. Phylogenet. Evol.">
        <title>Genome-scale phylogeny and comparative genomics of the fungal order Sordariales.</title>
        <authorList>
            <person name="Hensen N."/>
            <person name="Bonometti L."/>
            <person name="Westerberg I."/>
            <person name="Brannstrom I.O."/>
            <person name="Guillou S."/>
            <person name="Cros-Aarteil S."/>
            <person name="Calhoun S."/>
            <person name="Haridas S."/>
            <person name="Kuo A."/>
            <person name="Mondo S."/>
            <person name="Pangilinan J."/>
            <person name="Riley R."/>
            <person name="LaButti K."/>
            <person name="Andreopoulos B."/>
            <person name="Lipzen A."/>
            <person name="Chen C."/>
            <person name="Yan M."/>
            <person name="Daum C."/>
            <person name="Ng V."/>
            <person name="Clum A."/>
            <person name="Steindorff A."/>
            <person name="Ohm R.A."/>
            <person name="Martin F."/>
            <person name="Silar P."/>
            <person name="Natvig D.O."/>
            <person name="Lalanne C."/>
            <person name="Gautier V."/>
            <person name="Ament-Velasquez S.L."/>
            <person name="Kruys A."/>
            <person name="Hutchinson M.I."/>
            <person name="Powell A.J."/>
            <person name="Barry K."/>
            <person name="Miller A.N."/>
            <person name="Grigoriev I.V."/>
            <person name="Debuchy R."/>
            <person name="Gladieux P."/>
            <person name="Hiltunen Thoren M."/>
            <person name="Johannesson H."/>
        </authorList>
    </citation>
    <scope>NUCLEOTIDE SEQUENCE</scope>
    <source>
        <strain evidence="3">CBS 232.78</strain>
    </source>
</reference>
<comment type="caution">
    <text evidence="3">The sequence shown here is derived from an EMBL/GenBank/DDBJ whole genome shotgun (WGS) entry which is preliminary data.</text>
</comment>
<accession>A0AAE0U4M2</accession>
<organism evidence="3 4">
    <name type="scientific">Podospora didyma</name>
    <dbReference type="NCBI Taxonomy" id="330526"/>
    <lineage>
        <taxon>Eukaryota</taxon>
        <taxon>Fungi</taxon>
        <taxon>Dikarya</taxon>
        <taxon>Ascomycota</taxon>
        <taxon>Pezizomycotina</taxon>
        <taxon>Sordariomycetes</taxon>
        <taxon>Sordariomycetidae</taxon>
        <taxon>Sordariales</taxon>
        <taxon>Podosporaceae</taxon>
        <taxon>Podospora</taxon>
    </lineage>
</organism>
<name>A0AAE0U4M2_9PEZI</name>
<sequence length="281" mass="30767">MLFPSLVAGLWLLATTASAECTRGFLKNATDAYVAAQGFGQTSALPPLADSFAYVENSVPLDIKAGVLTTPLTFDSNRSVYDTTQCASFTELIAASNAHPYVIHTRILFDSDSQRINLIASVVTDSDDWAFNATGYVYWNSIETSWAPIPPEKRDTRAAIQAAGDAYFNRWNDTSVQIPMATPCARLEGGAYTGRGNLSANTCDIGGFPSTIVVTNRQYVIDEEMGVVDLFMGFPGLDRTYPDIPMPDSHMFRVEGGLIRYIHTVSGCRSVRCGMPRQEWE</sequence>
<feature type="domain" description="DUF8021" evidence="2">
    <location>
        <begin position="153"/>
        <end position="265"/>
    </location>
</feature>
<protein>
    <recommendedName>
        <fullName evidence="2">DUF8021 domain-containing protein</fullName>
    </recommendedName>
</protein>
<keyword evidence="4" id="KW-1185">Reference proteome</keyword>
<dbReference type="Pfam" id="PF26061">
    <property type="entry name" value="DUF8021"/>
    <property type="match status" value="1"/>
</dbReference>
<evidence type="ECO:0000313" key="4">
    <source>
        <dbReference type="Proteomes" id="UP001285441"/>
    </source>
</evidence>
<evidence type="ECO:0000256" key="1">
    <source>
        <dbReference type="SAM" id="SignalP"/>
    </source>
</evidence>
<dbReference type="Proteomes" id="UP001285441">
    <property type="component" value="Unassembled WGS sequence"/>
</dbReference>